<evidence type="ECO:0000256" key="2">
    <source>
        <dbReference type="ARBA" id="ARBA00022552"/>
    </source>
</evidence>
<dbReference type="FunFam" id="3.40.50.150:FF:000041">
    <property type="entry name" value="Ribosomal RNA small subunit methyltransferase G"/>
    <property type="match status" value="1"/>
</dbReference>
<keyword evidence="5 6" id="KW-0949">S-adenosyl-L-methionine</keyword>
<dbReference type="InParanoid" id="U5DHG9"/>
<dbReference type="PANTHER" id="PTHR31760:SF0">
    <property type="entry name" value="S-ADENOSYL-L-METHIONINE-DEPENDENT METHYLTRANSFERASES SUPERFAMILY PROTEIN"/>
    <property type="match status" value="1"/>
</dbReference>
<keyword evidence="8" id="KW-1185">Reference proteome</keyword>
<evidence type="ECO:0000313" key="8">
    <source>
        <dbReference type="Proteomes" id="UP000016960"/>
    </source>
</evidence>
<dbReference type="NCBIfam" id="TIGR00138">
    <property type="entry name" value="rsmG_gidB"/>
    <property type="match status" value="1"/>
</dbReference>
<dbReference type="FunCoup" id="U5DHG9">
    <property type="interactions" value="364"/>
</dbReference>
<evidence type="ECO:0000313" key="7">
    <source>
        <dbReference type="EMBL" id="ERN41066.1"/>
    </source>
</evidence>
<feature type="binding site" evidence="6">
    <location>
        <position position="98"/>
    </location>
    <ligand>
        <name>S-adenosyl-L-methionine</name>
        <dbReference type="ChEBI" id="CHEBI:59789"/>
    </ligand>
</feature>
<comment type="function">
    <text evidence="6">Specifically methylates the N7 position of a guanine in 16S rRNA.</text>
</comment>
<evidence type="ECO:0000256" key="6">
    <source>
        <dbReference type="HAMAP-Rule" id="MF_00074"/>
    </source>
</evidence>
<protein>
    <recommendedName>
        <fullName evidence="6">Ribosomal RNA small subunit methyltransferase G</fullName>
        <ecNumber evidence="6">2.1.1.-</ecNumber>
    </recommendedName>
    <alternativeName>
        <fullName evidence="6">16S rRNA 7-methylguanosine methyltransferase</fullName>
        <shortName evidence="6">16S rRNA m7G methyltransferase</shortName>
    </alternativeName>
</protein>
<reference evidence="7 8" key="1">
    <citation type="submission" date="2013-05" db="EMBL/GenBank/DDBJ databases">
        <title>Draft genome sequence of Rubidibacter lacunae KORDI 51-2.</title>
        <authorList>
            <person name="Choi D.H."/>
            <person name="Noh J.H."/>
            <person name="Kwon K.-K."/>
            <person name="Lee J.-H."/>
            <person name="Ryu J.-Y."/>
        </authorList>
    </citation>
    <scope>NUCLEOTIDE SEQUENCE [LARGE SCALE GENOMIC DNA]</scope>
    <source>
        <strain evidence="7 8">KORDI 51-2</strain>
    </source>
</reference>
<feature type="binding site" evidence="6">
    <location>
        <begin position="149"/>
        <end position="150"/>
    </location>
    <ligand>
        <name>S-adenosyl-L-methionine</name>
        <dbReference type="ChEBI" id="CHEBI:59789"/>
    </ligand>
</feature>
<dbReference type="OrthoDB" id="9808773at2"/>
<dbReference type="SUPFAM" id="SSF53335">
    <property type="entry name" value="S-adenosyl-L-methionine-dependent methyltransferases"/>
    <property type="match status" value="1"/>
</dbReference>
<dbReference type="EC" id="2.1.1.-" evidence="6"/>
<evidence type="ECO:0000256" key="1">
    <source>
        <dbReference type="ARBA" id="ARBA00022490"/>
    </source>
</evidence>
<sequence length="258" mass="27664">MSRVGTVSIAAPDAPDPLLPEPNELWQETCDWQPDAAQAQLLQALYARTIAVNRQLNLTRIISPEDFWEKHLWDSLRAIAPLGWLNAGATAPAIVDIGTGGGFPGLPIAIAVPQATVALNDATRKKLAFLDGLVAQLGLENVRTLAGRAEAIGHHPGHRARYDAAMVRAVGPPSVCAEYGLPLLKIGGTAVLYRGRWSNADTEALRPALAQLGGELVEIAAYKTPLSRSNRHCLYVRKRAKTPSAFPRAIGIPTKTPL</sequence>
<dbReference type="PATRIC" id="fig|582515.4.peg.2609"/>
<dbReference type="HAMAP" id="MF_00074">
    <property type="entry name" value="16SrRNA_methyltr_G"/>
    <property type="match status" value="1"/>
</dbReference>
<dbReference type="InterPro" id="IPR029063">
    <property type="entry name" value="SAM-dependent_MTases_sf"/>
</dbReference>
<dbReference type="STRING" id="582515.KR51_00023230"/>
<evidence type="ECO:0000256" key="3">
    <source>
        <dbReference type="ARBA" id="ARBA00022603"/>
    </source>
</evidence>
<comment type="similarity">
    <text evidence="6">Belongs to the methyltransferase superfamily. RNA methyltransferase RsmG family.</text>
</comment>
<gene>
    <name evidence="6" type="primary">rsmG</name>
    <name evidence="7" type="ORF">KR51_00023230</name>
</gene>
<dbReference type="EMBL" id="ASSJ01000055">
    <property type="protein sequence ID" value="ERN41066.1"/>
    <property type="molecule type" value="Genomic_DNA"/>
</dbReference>
<dbReference type="Proteomes" id="UP000016960">
    <property type="component" value="Unassembled WGS sequence"/>
</dbReference>
<keyword evidence="2 6" id="KW-0698">rRNA processing</keyword>
<dbReference type="InterPro" id="IPR003682">
    <property type="entry name" value="rRNA_ssu_MeTfrase_G"/>
</dbReference>
<comment type="subcellular location">
    <subcellularLocation>
        <location evidence="6">Cytoplasm</location>
    </subcellularLocation>
</comment>
<keyword evidence="4 6" id="KW-0808">Transferase</keyword>
<dbReference type="PANTHER" id="PTHR31760">
    <property type="entry name" value="S-ADENOSYL-L-METHIONINE-DEPENDENT METHYLTRANSFERASES SUPERFAMILY PROTEIN"/>
    <property type="match status" value="1"/>
</dbReference>
<keyword evidence="1 6" id="KW-0963">Cytoplasm</keyword>
<feature type="binding site" evidence="6">
    <location>
        <position position="103"/>
    </location>
    <ligand>
        <name>S-adenosyl-L-methionine</name>
        <dbReference type="ChEBI" id="CHEBI:59789"/>
    </ligand>
</feature>
<organism evidence="7 8">
    <name type="scientific">Rubidibacter lacunae KORDI 51-2</name>
    <dbReference type="NCBI Taxonomy" id="582515"/>
    <lineage>
        <taxon>Bacteria</taxon>
        <taxon>Bacillati</taxon>
        <taxon>Cyanobacteriota</taxon>
        <taxon>Cyanophyceae</taxon>
        <taxon>Oscillatoriophycideae</taxon>
        <taxon>Chroococcales</taxon>
        <taxon>Aphanothecaceae</taxon>
        <taxon>Rubidibacter</taxon>
    </lineage>
</organism>
<dbReference type="GO" id="GO:0070043">
    <property type="term" value="F:rRNA (guanine-N7-)-methyltransferase activity"/>
    <property type="evidence" value="ECO:0007669"/>
    <property type="project" value="UniProtKB-UniRule"/>
</dbReference>
<dbReference type="CDD" id="cd02440">
    <property type="entry name" value="AdoMet_MTases"/>
    <property type="match status" value="1"/>
</dbReference>
<comment type="caution">
    <text evidence="7">The sequence shown here is derived from an EMBL/GenBank/DDBJ whole genome shotgun (WGS) entry which is preliminary data.</text>
</comment>
<dbReference type="eggNOG" id="COG0357">
    <property type="taxonomic scope" value="Bacteria"/>
</dbReference>
<feature type="binding site" evidence="6">
    <location>
        <position position="168"/>
    </location>
    <ligand>
        <name>S-adenosyl-L-methionine</name>
        <dbReference type="ChEBI" id="CHEBI:59789"/>
    </ligand>
</feature>
<keyword evidence="3 6" id="KW-0489">Methyltransferase</keyword>
<evidence type="ECO:0000256" key="5">
    <source>
        <dbReference type="ARBA" id="ARBA00022691"/>
    </source>
</evidence>
<dbReference type="AlphaFoldDB" id="U5DHG9"/>
<dbReference type="GO" id="GO:0005829">
    <property type="term" value="C:cytosol"/>
    <property type="evidence" value="ECO:0007669"/>
    <property type="project" value="TreeGrafter"/>
</dbReference>
<dbReference type="Gene3D" id="3.40.50.150">
    <property type="entry name" value="Vaccinia Virus protein VP39"/>
    <property type="match status" value="1"/>
</dbReference>
<feature type="binding site" evidence="6">
    <location>
        <begin position="121"/>
        <end position="123"/>
    </location>
    <ligand>
        <name>S-adenosyl-L-methionine</name>
        <dbReference type="ChEBI" id="CHEBI:59789"/>
    </ligand>
</feature>
<dbReference type="Pfam" id="PF02527">
    <property type="entry name" value="GidB"/>
    <property type="match status" value="1"/>
</dbReference>
<name>U5DHG9_9CHRO</name>
<proteinExistence type="inferred from homology"/>
<evidence type="ECO:0000256" key="4">
    <source>
        <dbReference type="ARBA" id="ARBA00022679"/>
    </source>
</evidence>
<accession>U5DHG9</accession>
<dbReference type="RefSeq" id="WP_022607512.1">
    <property type="nucleotide sequence ID" value="NZ_ASSJ01000055.1"/>
</dbReference>